<feature type="region of interest" description="Disordered" evidence="1">
    <location>
        <begin position="1"/>
        <end position="91"/>
    </location>
</feature>
<name>A0A4Y7SN44_COPMI</name>
<feature type="compositionally biased region" description="Polar residues" evidence="1">
    <location>
        <begin position="81"/>
        <end position="90"/>
    </location>
</feature>
<comment type="caution">
    <text evidence="2">The sequence shown here is derived from an EMBL/GenBank/DDBJ whole genome shotgun (WGS) entry which is preliminary data.</text>
</comment>
<feature type="compositionally biased region" description="Low complexity" evidence="1">
    <location>
        <begin position="1"/>
        <end position="22"/>
    </location>
</feature>
<gene>
    <name evidence="2" type="ORF">FA13DRAFT_1778417</name>
</gene>
<reference evidence="2 3" key="1">
    <citation type="journal article" date="2019" name="Nat. Ecol. Evol.">
        <title>Megaphylogeny resolves global patterns of mushroom evolution.</title>
        <authorList>
            <person name="Varga T."/>
            <person name="Krizsan K."/>
            <person name="Foldi C."/>
            <person name="Dima B."/>
            <person name="Sanchez-Garcia M."/>
            <person name="Sanchez-Ramirez S."/>
            <person name="Szollosi G.J."/>
            <person name="Szarkandi J.G."/>
            <person name="Papp V."/>
            <person name="Albert L."/>
            <person name="Andreopoulos W."/>
            <person name="Angelini C."/>
            <person name="Antonin V."/>
            <person name="Barry K.W."/>
            <person name="Bougher N.L."/>
            <person name="Buchanan P."/>
            <person name="Buyck B."/>
            <person name="Bense V."/>
            <person name="Catcheside P."/>
            <person name="Chovatia M."/>
            <person name="Cooper J."/>
            <person name="Damon W."/>
            <person name="Desjardin D."/>
            <person name="Finy P."/>
            <person name="Geml J."/>
            <person name="Haridas S."/>
            <person name="Hughes K."/>
            <person name="Justo A."/>
            <person name="Karasinski D."/>
            <person name="Kautmanova I."/>
            <person name="Kiss B."/>
            <person name="Kocsube S."/>
            <person name="Kotiranta H."/>
            <person name="LaButti K.M."/>
            <person name="Lechner B.E."/>
            <person name="Liimatainen K."/>
            <person name="Lipzen A."/>
            <person name="Lukacs Z."/>
            <person name="Mihaltcheva S."/>
            <person name="Morgado L.N."/>
            <person name="Niskanen T."/>
            <person name="Noordeloos M.E."/>
            <person name="Ohm R.A."/>
            <person name="Ortiz-Santana B."/>
            <person name="Ovrebo C."/>
            <person name="Racz N."/>
            <person name="Riley R."/>
            <person name="Savchenko A."/>
            <person name="Shiryaev A."/>
            <person name="Soop K."/>
            <person name="Spirin V."/>
            <person name="Szebenyi C."/>
            <person name="Tomsovsky M."/>
            <person name="Tulloss R.E."/>
            <person name="Uehling J."/>
            <person name="Grigoriev I.V."/>
            <person name="Vagvolgyi C."/>
            <person name="Papp T."/>
            <person name="Martin F.M."/>
            <person name="Miettinen O."/>
            <person name="Hibbett D.S."/>
            <person name="Nagy L.G."/>
        </authorList>
    </citation>
    <scope>NUCLEOTIDE SEQUENCE [LARGE SCALE GENOMIC DNA]</scope>
    <source>
        <strain evidence="2 3">FP101781</strain>
    </source>
</reference>
<keyword evidence="3" id="KW-1185">Reference proteome</keyword>
<dbReference type="EMBL" id="QPFP01000080">
    <property type="protein sequence ID" value="TEB23290.1"/>
    <property type="molecule type" value="Genomic_DNA"/>
</dbReference>
<feature type="region of interest" description="Disordered" evidence="1">
    <location>
        <begin position="108"/>
        <end position="154"/>
    </location>
</feature>
<protein>
    <submittedName>
        <fullName evidence="2">Uncharacterized protein</fullName>
    </submittedName>
</protein>
<evidence type="ECO:0000313" key="2">
    <source>
        <dbReference type="EMBL" id="TEB23290.1"/>
    </source>
</evidence>
<dbReference type="Proteomes" id="UP000298030">
    <property type="component" value="Unassembled WGS sequence"/>
</dbReference>
<organism evidence="2 3">
    <name type="scientific">Coprinellus micaceus</name>
    <name type="common">Glistening ink-cap mushroom</name>
    <name type="synonym">Coprinus micaceus</name>
    <dbReference type="NCBI Taxonomy" id="71717"/>
    <lineage>
        <taxon>Eukaryota</taxon>
        <taxon>Fungi</taxon>
        <taxon>Dikarya</taxon>
        <taxon>Basidiomycota</taxon>
        <taxon>Agaricomycotina</taxon>
        <taxon>Agaricomycetes</taxon>
        <taxon>Agaricomycetidae</taxon>
        <taxon>Agaricales</taxon>
        <taxon>Agaricineae</taxon>
        <taxon>Psathyrellaceae</taxon>
        <taxon>Coprinellus</taxon>
    </lineage>
</organism>
<sequence>MCSPKQQQQQQQPQHQQQQDAMQQDERARRFRPNMRSLPTTFTEPLKPIATRGGNTAVATDNAVKSPAPPPAQQQSASAAITGNTPNQNFPYPYPFVHTRICRTRRWDFGQRRNPSRTSHERLTAQAVDAPPPAPQPHSKKSTRPPRYRKRSPPLLKAALRTARARVEELLHERVPGLWEVGL</sequence>
<proteinExistence type="predicted"/>
<feature type="compositionally biased region" description="Basic residues" evidence="1">
    <location>
        <begin position="138"/>
        <end position="152"/>
    </location>
</feature>
<dbReference type="AlphaFoldDB" id="A0A4Y7SN44"/>
<accession>A0A4Y7SN44</accession>
<evidence type="ECO:0000256" key="1">
    <source>
        <dbReference type="SAM" id="MobiDB-lite"/>
    </source>
</evidence>
<evidence type="ECO:0000313" key="3">
    <source>
        <dbReference type="Proteomes" id="UP000298030"/>
    </source>
</evidence>